<feature type="region of interest" description="Disordered" evidence="1">
    <location>
        <begin position="1"/>
        <end position="97"/>
    </location>
</feature>
<evidence type="ECO:0000313" key="2">
    <source>
        <dbReference type="EMBL" id="CAA9381724.1"/>
    </source>
</evidence>
<evidence type="ECO:0000256" key="1">
    <source>
        <dbReference type="SAM" id="MobiDB-lite"/>
    </source>
</evidence>
<sequence>DTAEHRAAGRVGRTRPLARGRGGARERRGLPPEPARRRHRVERRRRADRPAVWRLGATEGDDPRGHGQRSRRRTDGLGLGEEAAGIGPSTLRSWRVM</sequence>
<feature type="non-terminal residue" evidence="2">
    <location>
        <position position="1"/>
    </location>
</feature>
<feature type="non-terminal residue" evidence="2">
    <location>
        <position position="97"/>
    </location>
</feature>
<protein>
    <submittedName>
        <fullName evidence="2">Uncharacterized protein</fullName>
    </submittedName>
</protein>
<reference evidence="2" key="1">
    <citation type="submission" date="2020-02" db="EMBL/GenBank/DDBJ databases">
        <authorList>
            <person name="Meier V. D."/>
        </authorList>
    </citation>
    <scope>NUCLEOTIDE SEQUENCE</scope>
    <source>
        <strain evidence="2">AVDCRST_MAG64</strain>
    </source>
</reference>
<gene>
    <name evidence="2" type="ORF">AVDCRST_MAG64-703</name>
</gene>
<name>A0A6J4NDY9_9BACT</name>
<dbReference type="AlphaFoldDB" id="A0A6J4NDY9"/>
<organism evidence="2">
    <name type="scientific">uncultured Phycisphaerae bacterium</name>
    <dbReference type="NCBI Taxonomy" id="904963"/>
    <lineage>
        <taxon>Bacteria</taxon>
        <taxon>Pseudomonadati</taxon>
        <taxon>Planctomycetota</taxon>
        <taxon>Phycisphaerae</taxon>
        <taxon>environmental samples</taxon>
    </lineage>
</organism>
<accession>A0A6J4NDY9</accession>
<dbReference type="EMBL" id="CADCUQ010000174">
    <property type="protein sequence ID" value="CAA9381724.1"/>
    <property type="molecule type" value="Genomic_DNA"/>
</dbReference>
<proteinExistence type="predicted"/>
<feature type="compositionally biased region" description="Basic residues" evidence="1">
    <location>
        <begin position="36"/>
        <end position="47"/>
    </location>
</feature>